<evidence type="ECO:0000313" key="5">
    <source>
        <dbReference type="Proteomes" id="UP000216001"/>
    </source>
</evidence>
<reference evidence="3" key="3">
    <citation type="submission" date="2022-10" db="EMBL/GenBank/DDBJ databases">
        <title>Bacterial isolates recovered from the One Health project in Brazil.</title>
        <authorList>
            <person name="Valiatti T.B."/>
            <person name="Santos F."/>
            <person name="Cayo R."/>
            <person name="Gales A.C."/>
        </authorList>
    </citation>
    <scope>NUCLEOTIDE SEQUENCE</scope>
    <source>
        <strain evidence="3">PVR188</strain>
    </source>
</reference>
<dbReference type="EMBL" id="JAOWIN010000003">
    <property type="protein sequence ID" value="MDI9092310.1"/>
    <property type="molecule type" value="Genomic_DNA"/>
</dbReference>
<protein>
    <submittedName>
        <fullName evidence="2">Fimbrial assembly protein (PilN)</fullName>
    </submittedName>
    <submittedName>
        <fullName evidence="3">PilN domain-containing protein</fullName>
    </submittedName>
</protein>
<keyword evidence="1" id="KW-0472">Membrane</keyword>
<dbReference type="InterPro" id="IPR052534">
    <property type="entry name" value="Extracell_DNA_Util/SecSys_Comp"/>
</dbReference>
<dbReference type="Proteomes" id="UP001159001">
    <property type="component" value="Unassembled WGS sequence"/>
</dbReference>
<reference evidence="2" key="2">
    <citation type="submission" date="2020-05" db="EMBL/GenBank/DDBJ databases">
        <authorList>
            <person name="Delgado-Blas J."/>
        </authorList>
    </citation>
    <scope>NUCLEOTIDE SEQUENCE</scope>
    <source>
        <strain evidence="2">BB1453</strain>
    </source>
</reference>
<name>A0A264VMJ5_PRORE</name>
<gene>
    <name evidence="4" type="ORF">CHI95_21395</name>
    <name evidence="2" type="ORF">GHA_02379</name>
    <name evidence="3" type="ORF">OGX73_06725</name>
</gene>
<reference evidence="4 5" key="1">
    <citation type="submission" date="2017-07" db="EMBL/GenBank/DDBJ databases">
        <title>blaIMP-27 on transferable plasmids in Proteus mirabilis and Providencia rettgeri.</title>
        <authorList>
            <person name="Potter R."/>
        </authorList>
    </citation>
    <scope>NUCLEOTIDE SEQUENCE [LARGE SCALE GENOMIC DNA]</scope>
    <source>
        <strain evidence="4 5">PR1</strain>
    </source>
</reference>
<sequence length="181" mass="21326">MEIYQVNFLPWRQQQIKKKIREFLLFCSVVCCSVIIACVFLFIFQQIEMKDLKNRKHNNQLQYEQIQQLVLQIATQQTQINSLMSKKRKIDSIIVNNQFLLKLLQNLPTLTPPKSWLTNLQLMNNKIEIKANSYDFQDINSLGLQLKNHPGLSDIQLKKISRVNQLNRLHLTAKYQGVLDE</sequence>
<dbReference type="RefSeq" id="WP_004263186.1">
    <property type="nucleotide sequence ID" value="NZ_AP022371.1"/>
</dbReference>
<dbReference type="EMBL" id="CAHPSF010000005">
    <property type="protein sequence ID" value="CAB5697614.1"/>
    <property type="molecule type" value="Genomic_DNA"/>
</dbReference>
<dbReference type="PANTHER" id="PTHR40278:SF1">
    <property type="entry name" value="DNA UTILIZATION PROTEIN HOFN"/>
    <property type="match status" value="1"/>
</dbReference>
<dbReference type="GeneID" id="92272884"/>
<keyword evidence="1" id="KW-1133">Transmembrane helix</keyword>
<evidence type="ECO:0000313" key="3">
    <source>
        <dbReference type="EMBL" id="MDI9092310.1"/>
    </source>
</evidence>
<evidence type="ECO:0000313" key="4">
    <source>
        <dbReference type="EMBL" id="OZS72531.1"/>
    </source>
</evidence>
<dbReference type="EMBL" id="NOWC01000035">
    <property type="protein sequence ID" value="OZS72531.1"/>
    <property type="molecule type" value="Genomic_DNA"/>
</dbReference>
<evidence type="ECO:0000313" key="2">
    <source>
        <dbReference type="EMBL" id="CAB5697614.1"/>
    </source>
</evidence>
<proteinExistence type="predicted"/>
<organism evidence="4 5">
    <name type="scientific">Providencia rettgeri</name>
    <dbReference type="NCBI Taxonomy" id="587"/>
    <lineage>
        <taxon>Bacteria</taxon>
        <taxon>Pseudomonadati</taxon>
        <taxon>Pseudomonadota</taxon>
        <taxon>Gammaproteobacteria</taxon>
        <taxon>Enterobacterales</taxon>
        <taxon>Morganellaceae</taxon>
        <taxon>Providencia</taxon>
    </lineage>
</organism>
<dbReference type="InterPro" id="IPR007813">
    <property type="entry name" value="PilN"/>
</dbReference>
<dbReference type="Proteomes" id="UP000216001">
    <property type="component" value="Unassembled WGS sequence"/>
</dbReference>
<comment type="caution">
    <text evidence="4">The sequence shown here is derived from an EMBL/GenBank/DDBJ whole genome shotgun (WGS) entry which is preliminary data.</text>
</comment>
<accession>A0A264VMJ5</accession>
<evidence type="ECO:0000256" key="1">
    <source>
        <dbReference type="SAM" id="Phobius"/>
    </source>
</evidence>
<feature type="transmembrane region" description="Helical" evidence="1">
    <location>
        <begin position="23"/>
        <end position="44"/>
    </location>
</feature>
<dbReference type="Pfam" id="PF05137">
    <property type="entry name" value="PilN"/>
    <property type="match status" value="1"/>
</dbReference>
<keyword evidence="1" id="KW-0812">Transmembrane</keyword>
<dbReference type="PANTHER" id="PTHR40278">
    <property type="entry name" value="DNA UTILIZATION PROTEIN HOFN"/>
    <property type="match status" value="1"/>
</dbReference>
<dbReference type="Proteomes" id="UP000834611">
    <property type="component" value="Unassembled WGS sequence"/>
</dbReference>
<dbReference type="AlphaFoldDB" id="A0A264VMJ5"/>